<dbReference type="OrthoDB" id="9816320at2"/>
<evidence type="ECO:0000259" key="6">
    <source>
        <dbReference type="PROSITE" id="PS50977"/>
    </source>
</evidence>
<keyword evidence="2 4" id="KW-0238">DNA-binding</keyword>
<reference evidence="7 8" key="1">
    <citation type="submission" date="2011-02" db="EMBL/GenBank/DDBJ databases">
        <authorList>
            <person name="Weinstock G."/>
            <person name="Sodergren E."/>
            <person name="Clifton S."/>
            <person name="Fulton L."/>
            <person name="Fulton B."/>
            <person name="Courtney L."/>
            <person name="Fronick C."/>
            <person name="Harrison M."/>
            <person name="Strong C."/>
            <person name="Farmer C."/>
            <person name="Delahaunty K."/>
            <person name="Markovic C."/>
            <person name="Hall O."/>
            <person name="Minx P."/>
            <person name="Tomlinson C."/>
            <person name="Mitreva M."/>
            <person name="Hou S."/>
            <person name="Chen J."/>
            <person name="Wollam A."/>
            <person name="Pepin K.H."/>
            <person name="Johnson M."/>
            <person name="Bhonagiri V."/>
            <person name="Zhang X."/>
            <person name="Suruliraj S."/>
            <person name="Warren W."/>
            <person name="Chinwalla A."/>
            <person name="Mardis E.R."/>
            <person name="Wilson R.K."/>
        </authorList>
    </citation>
    <scope>NUCLEOTIDE SEQUENCE [LARGE SCALE GENOMIC DNA]</scope>
    <source>
        <strain evidence="7 8">YIT 11859</strain>
    </source>
</reference>
<dbReference type="InterPro" id="IPR050109">
    <property type="entry name" value="HTH-type_TetR-like_transc_reg"/>
</dbReference>
<keyword evidence="1" id="KW-0805">Transcription regulation</keyword>
<evidence type="ECO:0000256" key="1">
    <source>
        <dbReference type="ARBA" id="ARBA00023015"/>
    </source>
</evidence>
<gene>
    <name evidence="7" type="ORF">HMPREF9439_00573</name>
</gene>
<dbReference type="Proteomes" id="UP000005156">
    <property type="component" value="Unassembled WGS sequence"/>
</dbReference>
<accession>F3QI26</accession>
<sequence length="202" mass="22536">MLKTRETRVEERKEEKRSEKRDRILRAAEAIFLDKGFHAASMNEIAEAANVSTPHLYNFYASKAALALAVQLKMGQETFDALKTAMSAGEKNPSCQSIFDSRRSSLMLTILTECTRNPEIKEKIKENGARLRKMISEAGGISPDDQEGQYRILCVMAMYLGMSISNIFTPVENRELMTKILAQAETCILPFCGDKGSKATVS</sequence>
<keyword evidence="8" id="KW-1185">Reference proteome</keyword>
<dbReference type="InterPro" id="IPR009057">
    <property type="entry name" value="Homeodomain-like_sf"/>
</dbReference>
<dbReference type="HOGENOM" id="CLU_069356_15_12_4"/>
<dbReference type="PROSITE" id="PS50977">
    <property type="entry name" value="HTH_TETR_2"/>
    <property type="match status" value="1"/>
</dbReference>
<evidence type="ECO:0000313" key="7">
    <source>
        <dbReference type="EMBL" id="EGG56643.1"/>
    </source>
</evidence>
<comment type="caution">
    <text evidence="7">The sequence shown here is derived from an EMBL/GenBank/DDBJ whole genome shotgun (WGS) entry which is preliminary data.</text>
</comment>
<organism evidence="7 8">
    <name type="scientific">Parasutterella excrementihominis YIT 11859</name>
    <dbReference type="NCBI Taxonomy" id="762966"/>
    <lineage>
        <taxon>Bacteria</taxon>
        <taxon>Pseudomonadati</taxon>
        <taxon>Pseudomonadota</taxon>
        <taxon>Betaproteobacteria</taxon>
        <taxon>Burkholderiales</taxon>
        <taxon>Sutterellaceae</taxon>
        <taxon>Parasutterella</taxon>
    </lineage>
</organism>
<evidence type="ECO:0000256" key="5">
    <source>
        <dbReference type="SAM" id="MobiDB-lite"/>
    </source>
</evidence>
<evidence type="ECO:0000313" key="8">
    <source>
        <dbReference type="Proteomes" id="UP000005156"/>
    </source>
</evidence>
<dbReference type="EMBL" id="AFBP01000014">
    <property type="protein sequence ID" value="EGG56643.1"/>
    <property type="molecule type" value="Genomic_DNA"/>
</dbReference>
<proteinExistence type="predicted"/>
<name>F3QI26_9BURK</name>
<feature type="domain" description="HTH tetR-type" evidence="6">
    <location>
        <begin position="18"/>
        <end position="78"/>
    </location>
</feature>
<dbReference type="FunFam" id="1.10.10.60:FF:000141">
    <property type="entry name" value="TetR family transcriptional regulator"/>
    <property type="match status" value="1"/>
</dbReference>
<feature type="region of interest" description="Disordered" evidence="5">
    <location>
        <begin position="1"/>
        <end position="20"/>
    </location>
</feature>
<dbReference type="GO" id="GO:0003700">
    <property type="term" value="F:DNA-binding transcription factor activity"/>
    <property type="evidence" value="ECO:0007669"/>
    <property type="project" value="TreeGrafter"/>
</dbReference>
<dbReference type="InterPro" id="IPR001647">
    <property type="entry name" value="HTH_TetR"/>
</dbReference>
<keyword evidence="3" id="KW-0804">Transcription</keyword>
<dbReference type="GeneID" id="43348074"/>
<dbReference type="PANTHER" id="PTHR30055:SF223">
    <property type="entry name" value="HTH-TYPE TRANSCRIPTIONAL REGULATOR UIDR"/>
    <property type="match status" value="1"/>
</dbReference>
<dbReference type="eggNOG" id="COG1309">
    <property type="taxonomic scope" value="Bacteria"/>
</dbReference>
<evidence type="ECO:0000256" key="2">
    <source>
        <dbReference type="ARBA" id="ARBA00023125"/>
    </source>
</evidence>
<dbReference type="SUPFAM" id="SSF46689">
    <property type="entry name" value="Homeodomain-like"/>
    <property type="match status" value="1"/>
</dbReference>
<dbReference type="Pfam" id="PF00440">
    <property type="entry name" value="TetR_N"/>
    <property type="match status" value="1"/>
</dbReference>
<evidence type="ECO:0000256" key="3">
    <source>
        <dbReference type="ARBA" id="ARBA00023163"/>
    </source>
</evidence>
<protein>
    <submittedName>
        <fullName evidence="7">Transcriptional regulator, TetR family</fullName>
    </submittedName>
</protein>
<feature type="DNA-binding region" description="H-T-H motif" evidence="4">
    <location>
        <begin position="41"/>
        <end position="60"/>
    </location>
</feature>
<dbReference type="GO" id="GO:0000976">
    <property type="term" value="F:transcription cis-regulatory region binding"/>
    <property type="evidence" value="ECO:0007669"/>
    <property type="project" value="TreeGrafter"/>
</dbReference>
<dbReference type="AlphaFoldDB" id="F3QI26"/>
<dbReference type="PRINTS" id="PR00455">
    <property type="entry name" value="HTHTETR"/>
</dbReference>
<dbReference type="PANTHER" id="PTHR30055">
    <property type="entry name" value="HTH-TYPE TRANSCRIPTIONAL REGULATOR RUTR"/>
    <property type="match status" value="1"/>
</dbReference>
<evidence type="ECO:0000256" key="4">
    <source>
        <dbReference type="PROSITE-ProRule" id="PRU00335"/>
    </source>
</evidence>
<dbReference type="RefSeq" id="WP_008863603.1">
    <property type="nucleotide sequence ID" value="NZ_CAXTIX010000066.1"/>
</dbReference>
<dbReference type="Gene3D" id="1.10.357.10">
    <property type="entry name" value="Tetracycline Repressor, domain 2"/>
    <property type="match status" value="1"/>
</dbReference>